<accession>A0A222ZKL3</accession>
<sequence>MFKMIVQMYGRQEVTEHDTIAEARERLGLIAMTQVCRVVGDESTGEFIKRDREGNDDARVTWTYGAYLITEVDPEALVYVVESAEGVERFASDAEARHYQATLAPGSSRYAEPAAAYAA</sequence>
<protein>
    <submittedName>
        <fullName evidence="1">Uncharacterized protein</fullName>
    </submittedName>
</protein>
<evidence type="ECO:0000313" key="2">
    <source>
        <dbReference type="Proteomes" id="UP000224266"/>
    </source>
</evidence>
<dbReference type="GeneID" id="60325458"/>
<dbReference type="KEGG" id="vg:60325458"/>
<dbReference type="RefSeq" id="YP_009953975.1">
    <property type="nucleotide sequence ID" value="NC_051627.1"/>
</dbReference>
<reference evidence="2" key="1">
    <citation type="submission" date="2017-06" db="EMBL/GenBank/DDBJ databases">
        <authorList>
            <person name="Kim H.J."/>
            <person name="Triplett B.A."/>
        </authorList>
    </citation>
    <scope>NUCLEOTIDE SEQUENCE [LARGE SCALE GENOMIC DNA]</scope>
</reference>
<name>A0A222ZKL3_9CAUD</name>
<organism evidence="1 2">
    <name type="scientific">Mycobacterium phage SirPhilip</name>
    <dbReference type="NCBI Taxonomy" id="2015824"/>
    <lineage>
        <taxon>Viruses</taxon>
        <taxon>Duplodnaviria</taxon>
        <taxon>Heunggongvirae</taxon>
        <taxon>Uroviricota</taxon>
        <taxon>Caudoviricetes</taxon>
        <taxon>Weiservirinae</taxon>
        <taxon>Anayavirus</taxon>
        <taxon>Anayavirus sirphilip</taxon>
    </lineage>
</organism>
<keyword evidence="2" id="KW-1185">Reference proteome</keyword>
<proteinExistence type="predicted"/>
<gene>
    <name evidence="1" type="primary">91</name>
    <name evidence="1" type="ORF">SEA_SIRPHILIP_91</name>
</gene>
<evidence type="ECO:0000313" key="1">
    <source>
        <dbReference type="EMBL" id="ASR85293.1"/>
    </source>
</evidence>
<dbReference type="EMBL" id="MF324911">
    <property type="protein sequence ID" value="ASR85293.1"/>
    <property type="molecule type" value="Genomic_DNA"/>
</dbReference>
<dbReference type="Proteomes" id="UP000224266">
    <property type="component" value="Segment"/>
</dbReference>